<feature type="transmembrane region" description="Helical" evidence="9">
    <location>
        <begin position="118"/>
        <end position="140"/>
    </location>
</feature>
<feature type="transmembrane region" description="Helical" evidence="9">
    <location>
        <begin position="92"/>
        <end position="112"/>
    </location>
</feature>
<evidence type="ECO:0000313" key="12">
    <source>
        <dbReference type="EMBL" id="EIC20267.1"/>
    </source>
</evidence>
<evidence type="ECO:0000256" key="9">
    <source>
        <dbReference type="SAM" id="Phobius"/>
    </source>
</evidence>
<evidence type="ECO:0000256" key="6">
    <source>
        <dbReference type="ARBA" id="ARBA00023118"/>
    </source>
</evidence>
<dbReference type="GO" id="GO:0000166">
    <property type="term" value="F:nucleotide binding"/>
    <property type="evidence" value="ECO:0007669"/>
    <property type="project" value="UniProtKB-KW"/>
</dbReference>
<dbReference type="Pfam" id="PF12275">
    <property type="entry name" value="DUF3616"/>
    <property type="match status" value="1"/>
</dbReference>
<dbReference type="HOGENOM" id="CLU_026499_0_0_6"/>
<feature type="compositionally biased region" description="Polar residues" evidence="8">
    <location>
        <begin position="1"/>
        <end position="19"/>
    </location>
</feature>
<dbReference type="Proteomes" id="UP000002964">
    <property type="component" value="Unassembled WGS sequence"/>
</dbReference>
<evidence type="ECO:0000256" key="5">
    <source>
        <dbReference type="ARBA" id="ARBA00022989"/>
    </source>
</evidence>
<evidence type="ECO:0008006" key="14">
    <source>
        <dbReference type="Google" id="ProtNLM"/>
    </source>
</evidence>
<keyword evidence="7 9" id="KW-0472">Membrane</keyword>
<dbReference type="eggNOG" id="COG4886">
    <property type="taxonomic scope" value="Bacteria"/>
</dbReference>
<feature type="domain" description="Pycsar effector protein" evidence="11">
    <location>
        <begin position="82"/>
        <end position="254"/>
    </location>
</feature>
<keyword evidence="4" id="KW-0547">Nucleotide-binding</keyword>
<proteinExistence type="predicted"/>
<evidence type="ECO:0000259" key="11">
    <source>
        <dbReference type="Pfam" id="PF18967"/>
    </source>
</evidence>
<dbReference type="RefSeq" id="WP_009150670.1">
    <property type="nucleotide sequence ID" value="NZ_CP121471.1"/>
</dbReference>
<dbReference type="Pfam" id="PF18967">
    <property type="entry name" value="PycTM"/>
    <property type="match status" value="1"/>
</dbReference>
<feature type="domain" description="DUF3616" evidence="10">
    <location>
        <begin position="392"/>
        <end position="486"/>
    </location>
</feature>
<accession>H8Z4L0</accession>
<evidence type="ECO:0000256" key="1">
    <source>
        <dbReference type="ARBA" id="ARBA00004236"/>
    </source>
</evidence>
<evidence type="ECO:0000256" key="7">
    <source>
        <dbReference type="ARBA" id="ARBA00023136"/>
    </source>
</evidence>
<dbReference type="GO" id="GO:0051607">
    <property type="term" value="P:defense response to virus"/>
    <property type="evidence" value="ECO:0007669"/>
    <property type="project" value="UniProtKB-KW"/>
</dbReference>
<dbReference type="InterPro" id="IPR043760">
    <property type="entry name" value="PycTM_dom"/>
</dbReference>
<evidence type="ECO:0000256" key="2">
    <source>
        <dbReference type="ARBA" id="ARBA00022475"/>
    </source>
</evidence>
<name>H8Z4L0_9GAMM</name>
<dbReference type="AlphaFoldDB" id="H8Z4L0"/>
<gene>
    <name evidence="12" type="ORF">Thi970DRAFT_03891</name>
</gene>
<comment type="subcellular location">
    <subcellularLocation>
        <location evidence="1">Cell membrane</location>
    </subcellularLocation>
</comment>
<keyword evidence="5 9" id="KW-1133">Transmembrane helix</keyword>
<feature type="region of interest" description="Disordered" evidence="8">
    <location>
        <begin position="1"/>
        <end position="58"/>
    </location>
</feature>
<feature type="transmembrane region" description="Helical" evidence="9">
    <location>
        <begin position="241"/>
        <end position="262"/>
    </location>
</feature>
<sequence>MTDSTDSSAGADTTDSTAQGDAMPAGDGKKHNKGDAVAAGRNTNGKKKGSIPSKAAPQTLPVGSAKGIETLFRNAYRAELEIIALAATKANIMISLNGFIASALMISGAFIFASSPEFMVPAAVFLCTSVASIYFALLAASPDMRDRPRGIFAWLTALFKREASLQDFKAYVRPRRDFVDGESNILIYEERVKLSKSDYWERMRALLNDKEDVYAKMSDQLYWLGQMASRKFKLLNISYNVFRWGLIVSVLAFIGVDFYHYLRDVMGSDPAVRLRNLGIAQFEDIYEPSAVQQLPDGRILVVEDEPDRTFSITRFVAGGLLTEDPMLDLRLMRDFPSKPNDLEGLSMDADGYIYAITSHSRDTKGRREPSREQLLRFRIVGDNAFDPQEYTDLIEQLRRSPVLQQTLSQYTDQPVDFSDINIEGLTFDQSKRGLFIGFREPVVDGQSMIVKMDNPQGIFELGEEAHFSAVALLDLQGGGIRALTYDPILGRFLMVNEISGYQGNPYSQLWSWSGEPEAQPVPIALPEIINLHNVEAIASVTVNGESRLLMMSDEGSVKKGIPANYMLLEYGQLSAD</sequence>
<keyword evidence="13" id="KW-1185">Reference proteome</keyword>
<evidence type="ECO:0000256" key="3">
    <source>
        <dbReference type="ARBA" id="ARBA00022692"/>
    </source>
</evidence>
<reference evidence="12 13" key="2">
    <citation type="submission" date="2011-11" db="EMBL/GenBank/DDBJ databases">
        <authorList>
            <consortium name="US DOE Joint Genome Institute"/>
            <person name="Lucas S."/>
            <person name="Han J."/>
            <person name="Lapidus A."/>
            <person name="Cheng J.-F."/>
            <person name="Goodwin L."/>
            <person name="Pitluck S."/>
            <person name="Peters L."/>
            <person name="Ovchinnikova G."/>
            <person name="Zhang X."/>
            <person name="Detter J.C."/>
            <person name="Han C."/>
            <person name="Tapia R."/>
            <person name="Land M."/>
            <person name="Hauser L."/>
            <person name="Kyrpides N."/>
            <person name="Ivanova N."/>
            <person name="Pagani I."/>
            <person name="Vogl K."/>
            <person name="Liu Z."/>
            <person name="Overmann J."/>
            <person name="Frigaard N.-U."/>
            <person name="Bryant D."/>
            <person name="Woyke T."/>
        </authorList>
    </citation>
    <scope>NUCLEOTIDE SEQUENCE [LARGE SCALE GENOMIC DNA]</scope>
    <source>
        <strain evidence="12 13">970</strain>
    </source>
</reference>
<keyword evidence="2" id="KW-1003">Cell membrane</keyword>
<protein>
    <recommendedName>
        <fullName evidence="14">DUF3616 domain-containing protein</fullName>
    </recommendedName>
</protein>
<evidence type="ECO:0000256" key="8">
    <source>
        <dbReference type="SAM" id="MobiDB-lite"/>
    </source>
</evidence>
<reference evidence="13" key="1">
    <citation type="submission" date="2011-06" db="EMBL/GenBank/DDBJ databases">
        <authorList>
            <consortium name="US DOE Joint Genome Institute (JGI-PGF)"/>
            <person name="Lucas S."/>
            <person name="Han J."/>
            <person name="Lapidus A."/>
            <person name="Cheng J.-F."/>
            <person name="Goodwin L."/>
            <person name="Pitluck S."/>
            <person name="Peters L."/>
            <person name="Land M.L."/>
            <person name="Hauser L."/>
            <person name="Vogl K."/>
            <person name="Liu Z."/>
            <person name="Overmann J."/>
            <person name="Frigaard N.-U."/>
            <person name="Bryant D.A."/>
            <person name="Woyke T.J."/>
        </authorList>
    </citation>
    <scope>NUCLEOTIDE SEQUENCE [LARGE SCALE GENOMIC DNA]</scope>
    <source>
        <strain evidence="13">970</strain>
    </source>
</reference>
<dbReference type="GO" id="GO:0005886">
    <property type="term" value="C:plasma membrane"/>
    <property type="evidence" value="ECO:0007669"/>
    <property type="project" value="UniProtKB-SubCell"/>
</dbReference>
<dbReference type="eggNOG" id="COG4339">
    <property type="taxonomic scope" value="Bacteria"/>
</dbReference>
<dbReference type="SUPFAM" id="SSF101898">
    <property type="entry name" value="NHL repeat"/>
    <property type="match status" value="1"/>
</dbReference>
<dbReference type="STRING" id="631362.Thi970DRAFT_03891"/>
<organism evidence="12 13">
    <name type="scientific">Thiorhodovibrio frisius</name>
    <dbReference type="NCBI Taxonomy" id="631362"/>
    <lineage>
        <taxon>Bacteria</taxon>
        <taxon>Pseudomonadati</taxon>
        <taxon>Pseudomonadota</taxon>
        <taxon>Gammaproteobacteria</taxon>
        <taxon>Chromatiales</taxon>
        <taxon>Chromatiaceae</taxon>
        <taxon>Thiorhodovibrio</taxon>
    </lineage>
</organism>
<evidence type="ECO:0000313" key="13">
    <source>
        <dbReference type="Proteomes" id="UP000002964"/>
    </source>
</evidence>
<evidence type="ECO:0000259" key="10">
    <source>
        <dbReference type="Pfam" id="PF12275"/>
    </source>
</evidence>
<dbReference type="EMBL" id="JH603170">
    <property type="protein sequence ID" value="EIC20267.1"/>
    <property type="molecule type" value="Genomic_DNA"/>
</dbReference>
<dbReference type="InterPro" id="IPR022060">
    <property type="entry name" value="DUF3616"/>
</dbReference>
<keyword evidence="6" id="KW-0051">Antiviral defense</keyword>
<keyword evidence="3 9" id="KW-0812">Transmembrane</keyword>
<evidence type="ECO:0000256" key="4">
    <source>
        <dbReference type="ARBA" id="ARBA00022741"/>
    </source>
</evidence>